<name>A0A6J7WIW6_9CAUD</name>
<dbReference type="SUPFAM" id="SSF46785">
    <property type="entry name" value="Winged helix' DNA-binding domain"/>
    <property type="match status" value="1"/>
</dbReference>
<dbReference type="InterPro" id="IPR036388">
    <property type="entry name" value="WH-like_DNA-bd_sf"/>
</dbReference>
<dbReference type="EMBL" id="LR798248">
    <property type="protein sequence ID" value="CAB5218009.1"/>
    <property type="molecule type" value="Genomic_DNA"/>
</dbReference>
<protein>
    <submittedName>
        <fullName evidence="1">Winged helix-turn-helix DNA-binding</fullName>
    </submittedName>
</protein>
<proteinExistence type="predicted"/>
<dbReference type="InterPro" id="IPR036390">
    <property type="entry name" value="WH_DNA-bd_sf"/>
</dbReference>
<evidence type="ECO:0000313" key="1">
    <source>
        <dbReference type="EMBL" id="CAB5218009.1"/>
    </source>
</evidence>
<organism evidence="1">
    <name type="scientific">uncultured Caudovirales phage</name>
    <dbReference type="NCBI Taxonomy" id="2100421"/>
    <lineage>
        <taxon>Viruses</taxon>
        <taxon>Duplodnaviria</taxon>
        <taxon>Heunggongvirae</taxon>
        <taxon>Uroviricota</taxon>
        <taxon>Caudoviricetes</taxon>
        <taxon>Peduoviridae</taxon>
        <taxon>Maltschvirus</taxon>
        <taxon>Maltschvirus maltsch</taxon>
    </lineage>
</organism>
<sequence>MLDNNIDNRIIVLNFDDSKIPDFKEVRGKGFIYFGEDNNYPDYLTKLYNKSAKHNAIINGKLTYIFGEGFYCKMDDPNAEKWIFKVNSAGESLNDIAKKCALDIEIYGGFYLNILPNRLGQISEIYHLDFNRVRSNEDNSQFFYKNDWTNQRDKSKEFPAFNAVKMDCSSIFAYKEYRPGLRTYPLPNYIGCINYIESDMEVSKHTLTNAKTGFSASKMINFFNGEPAPEMQRDIHKRLEKKFTGSDGSKIVVTFNNDPAKAPTILDLGSSDLTKEDFAKVDALITSNLMAGHQITSPTLFGISEPGKLGTRNELKMAYDIFNNTYASSKQRTLEKVFNYLAKFKGIENELFIRSVDPVGIEFTDATLLAAAPKSWLLEKMGVDVLKYTDATVGGVSTQSEEHIDLESDKPSVNSVLTNLTGRQHQQINRIVRQYIQNKLTIQQASLMLKNGFGFSDADVNSYLGLGEAKFSEVHNELDVANMLIEHGQKEEDFTIVFSKEVNFTCDADMIAHEEEFYKKEVFAALDKLNTVETQILKMINKDPKVSAKICADALGITESYANTIIDDLETKGFIKSATANEYGELVVSRTLTKPLAELGTKIAVKLPQMQILYSYKVKPGVGAPIIAGTRPFCREMLSKPRLFSRTQIENLSMALGYSLWDRTGGFWNMGKGKGISASCRHMWKSNVVIKK</sequence>
<dbReference type="GO" id="GO:0003677">
    <property type="term" value="F:DNA binding"/>
    <property type="evidence" value="ECO:0007669"/>
    <property type="project" value="UniProtKB-KW"/>
</dbReference>
<accession>A0A6J7WIW6</accession>
<reference evidence="1" key="1">
    <citation type="submission" date="2020-05" db="EMBL/GenBank/DDBJ databases">
        <authorList>
            <person name="Chiriac C."/>
            <person name="Salcher M."/>
            <person name="Ghai R."/>
            <person name="Kavagutti S V."/>
        </authorList>
    </citation>
    <scope>NUCLEOTIDE SEQUENCE</scope>
</reference>
<gene>
    <name evidence="1" type="ORF">UFOVP208_38</name>
</gene>
<dbReference type="Gene3D" id="1.10.10.10">
    <property type="entry name" value="Winged helix-like DNA-binding domain superfamily/Winged helix DNA-binding domain"/>
    <property type="match status" value="1"/>
</dbReference>
<keyword evidence="1" id="KW-0238">DNA-binding</keyword>